<evidence type="ECO:0000256" key="5">
    <source>
        <dbReference type="PIRSR" id="PIRSR017617-1"/>
    </source>
</evidence>
<keyword evidence="8" id="KW-1185">Reference proteome</keyword>
<dbReference type="SUPFAM" id="SSF53383">
    <property type="entry name" value="PLP-dependent transferases"/>
    <property type="match status" value="1"/>
</dbReference>
<dbReference type="InterPro" id="IPR015424">
    <property type="entry name" value="PyrdxlP-dep_Trfase"/>
</dbReference>
<keyword evidence="3" id="KW-0663">Pyridoxal phosphate</keyword>
<dbReference type="Gene3D" id="3.40.640.10">
    <property type="entry name" value="Type I PLP-dependent aspartate aminotransferase-like (Major domain)"/>
    <property type="match status" value="1"/>
</dbReference>
<dbReference type="InterPro" id="IPR015421">
    <property type="entry name" value="PyrdxlP-dep_Trfase_major"/>
</dbReference>
<dbReference type="Proteomes" id="UP001596408">
    <property type="component" value="Unassembled WGS sequence"/>
</dbReference>
<gene>
    <name evidence="7" type="ORF">ACFQEV_17995</name>
</gene>
<dbReference type="EMBL" id="JBHSXH010000015">
    <property type="protein sequence ID" value="MFC6826869.1"/>
    <property type="molecule type" value="Genomic_DNA"/>
</dbReference>
<dbReference type="InterPro" id="IPR023603">
    <property type="entry name" value="Low_specificity_L-TA-like"/>
</dbReference>
<evidence type="ECO:0000256" key="1">
    <source>
        <dbReference type="ARBA" id="ARBA00001933"/>
    </source>
</evidence>
<comment type="caution">
    <text evidence="7">The sequence shown here is derived from an EMBL/GenBank/DDBJ whole genome shotgun (WGS) entry which is preliminary data.</text>
</comment>
<evidence type="ECO:0000313" key="8">
    <source>
        <dbReference type="Proteomes" id="UP001596408"/>
    </source>
</evidence>
<feature type="domain" description="Aromatic amino acid beta-eliminating lyase/threonine aldolase" evidence="6">
    <location>
        <begin position="4"/>
        <end position="284"/>
    </location>
</feature>
<dbReference type="NCBIfam" id="NF041359">
    <property type="entry name" value="GntG_guanitoxin"/>
    <property type="match status" value="1"/>
</dbReference>
<evidence type="ECO:0000256" key="2">
    <source>
        <dbReference type="ARBA" id="ARBA00006966"/>
    </source>
</evidence>
<protein>
    <submittedName>
        <fullName evidence="7">Threonine aldolase family protein</fullName>
    </submittedName>
</protein>
<evidence type="ECO:0000313" key="7">
    <source>
        <dbReference type="EMBL" id="MFC6826869.1"/>
    </source>
</evidence>
<dbReference type="InterPro" id="IPR015422">
    <property type="entry name" value="PyrdxlP-dep_Trfase_small"/>
</dbReference>
<comment type="cofactor">
    <cofactor evidence="1">
        <name>pyridoxal 5'-phosphate</name>
        <dbReference type="ChEBI" id="CHEBI:597326"/>
    </cofactor>
</comment>
<keyword evidence="4" id="KW-0456">Lyase</keyword>
<reference evidence="7 8" key="1">
    <citation type="journal article" date="2019" name="Int. J. Syst. Evol. Microbiol.">
        <title>The Global Catalogue of Microorganisms (GCM) 10K type strain sequencing project: providing services to taxonomists for standard genome sequencing and annotation.</title>
        <authorList>
            <consortium name="The Broad Institute Genomics Platform"/>
            <consortium name="The Broad Institute Genome Sequencing Center for Infectious Disease"/>
            <person name="Wu L."/>
            <person name="Ma J."/>
        </authorList>
    </citation>
    <scope>NUCLEOTIDE SEQUENCE [LARGE SCALE GENOMIC DNA]</scope>
    <source>
        <strain evidence="7 8">YIM 94188</strain>
    </source>
</reference>
<comment type="similarity">
    <text evidence="2">Belongs to the threonine aldolase family.</text>
</comment>
<dbReference type="PIRSF" id="PIRSF017617">
    <property type="entry name" value="Thr_aldolase"/>
    <property type="match status" value="1"/>
</dbReference>
<organism evidence="7 8">
    <name type="scientific">Halopelagius fulvigenes</name>
    <dbReference type="NCBI Taxonomy" id="1198324"/>
    <lineage>
        <taxon>Archaea</taxon>
        <taxon>Methanobacteriati</taxon>
        <taxon>Methanobacteriota</taxon>
        <taxon>Stenosarchaea group</taxon>
        <taxon>Halobacteria</taxon>
        <taxon>Halobacteriales</taxon>
        <taxon>Haloferacaceae</taxon>
    </lineage>
</organism>
<evidence type="ECO:0000256" key="3">
    <source>
        <dbReference type="ARBA" id="ARBA00022898"/>
    </source>
</evidence>
<proteinExistence type="inferred from homology"/>
<name>A0ABD5U2J2_9EURY</name>
<dbReference type="PANTHER" id="PTHR48097:SF9">
    <property type="entry name" value="L-THREONINE ALDOLASE"/>
    <property type="match status" value="1"/>
</dbReference>
<evidence type="ECO:0000259" key="6">
    <source>
        <dbReference type="Pfam" id="PF01212"/>
    </source>
</evidence>
<dbReference type="FunFam" id="3.40.640.10:FF:000030">
    <property type="entry name" value="Low-specificity L-threonine aldolase"/>
    <property type="match status" value="1"/>
</dbReference>
<dbReference type="InterPro" id="IPR001597">
    <property type="entry name" value="ArAA_b-elim_lyase/Thr_aldolase"/>
</dbReference>
<dbReference type="Gene3D" id="3.90.1150.10">
    <property type="entry name" value="Aspartate Aminotransferase, domain 1"/>
    <property type="match status" value="1"/>
</dbReference>
<dbReference type="PANTHER" id="PTHR48097">
    <property type="entry name" value="L-THREONINE ALDOLASE-RELATED"/>
    <property type="match status" value="1"/>
</dbReference>
<dbReference type="CDD" id="cd06502">
    <property type="entry name" value="TA_like"/>
    <property type="match status" value="1"/>
</dbReference>
<dbReference type="Pfam" id="PF01212">
    <property type="entry name" value="Beta_elim_lyase"/>
    <property type="match status" value="1"/>
</dbReference>
<dbReference type="GO" id="GO:0044283">
    <property type="term" value="P:small molecule biosynthetic process"/>
    <property type="evidence" value="ECO:0007669"/>
    <property type="project" value="UniProtKB-ARBA"/>
</dbReference>
<dbReference type="RefSeq" id="WP_379699017.1">
    <property type="nucleotide sequence ID" value="NZ_JBHSXH010000015.1"/>
</dbReference>
<evidence type="ECO:0000256" key="4">
    <source>
        <dbReference type="ARBA" id="ARBA00023239"/>
    </source>
</evidence>
<feature type="modified residue" description="N6-(pyridoxal phosphate)lysine" evidence="5">
    <location>
        <position position="201"/>
    </location>
</feature>
<sequence>MPIDLRSDTVTRPSDEMREAARDAAVGDDVYGDDPTVNELEARAADAVGTEDALYVPSGTMGNQIAARVRTERGQEILVERESHVYRWELGGLAQLSGLQVRTFDAGERAVPTPEQVREGYVEESLHRPGTGLLSLENTHNARGGVAVPPEDIDAAAEAAHELGVPVHLDGARLFNACVALDVEPERMVRDVDSVMFCLSKGLGAPVGSMLAGSEAFVDEARRVRKLFGGGMRQAGIIAAPGLLALDNVDRLAEDHENARRLAAGLDGIEGLSAPTPDTNIVQVSTGDAGVTAEEFVAACEERGVLGGAHGEYLTRFCTNLDVSSGDVEEAIERIREAVEGVAV</sequence>
<dbReference type="AlphaFoldDB" id="A0ABD5U2J2"/>
<dbReference type="GO" id="GO:0016829">
    <property type="term" value="F:lyase activity"/>
    <property type="evidence" value="ECO:0007669"/>
    <property type="project" value="UniProtKB-KW"/>
</dbReference>
<accession>A0ABD5U2J2</accession>